<keyword evidence="3" id="KW-1185">Reference proteome</keyword>
<gene>
    <name evidence="2" type="ORF">DPX16_7298</name>
</gene>
<feature type="compositionally biased region" description="Polar residues" evidence="1">
    <location>
        <begin position="60"/>
        <end position="69"/>
    </location>
</feature>
<comment type="caution">
    <text evidence="2">The sequence shown here is derived from an EMBL/GenBank/DDBJ whole genome shotgun (WGS) entry which is preliminary data.</text>
</comment>
<reference evidence="2 3" key="1">
    <citation type="submission" date="2018-10" db="EMBL/GenBank/DDBJ databases">
        <title>Genome assembly for a Yunnan-Guizhou Plateau 3E fish, Anabarilius grahami (Regan), and its evolutionary and genetic applications.</title>
        <authorList>
            <person name="Jiang W."/>
        </authorList>
    </citation>
    <scope>NUCLEOTIDE SEQUENCE [LARGE SCALE GENOMIC DNA]</scope>
    <source>
        <strain evidence="2">AG-KIZ</strain>
        <tissue evidence="2">Muscle</tissue>
    </source>
</reference>
<feature type="compositionally biased region" description="Polar residues" evidence="1">
    <location>
        <begin position="23"/>
        <end position="34"/>
    </location>
</feature>
<name>A0A3N0Z2N9_ANAGA</name>
<evidence type="ECO:0000256" key="1">
    <source>
        <dbReference type="SAM" id="MobiDB-lite"/>
    </source>
</evidence>
<protein>
    <submittedName>
        <fullName evidence="2">Uncharacterized protein</fullName>
    </submittedName>
</protein>
<feature type="compositionally biased region" description="Basic and acidic residues" evidence="1">
    <location>
        <begin position="73"/>
        <end position="112"/>
    </location>
</feature>
<sequence>MERFTVGSEGLDLIFNQHFRRSSWASLSPKSTGQHRGLGKEGEGDDSHSAQASAKGGVEQSATEGNTPTADEGENKGLERQKTFTDGGTRQRETELEIAQTEKDTIGGEQGR</sequence>
<feature type="region of interest" description="Disordered" evidence="1">
    <location>
        <begin position="20"/>
        <end position="112"/>
    </location>
</feature>
<accession>A0A3N0Z2N9</accession>
<proteinExistence type="predicted"/>
<evidence type="ECO:0000313" key="2">
    <source>
        <dbReference type="EMBL" id="ROL52562.1"/>
    </source>
</evidence>
<dbReference type="Proteomes" id="UP000281406">
    <property type="component" value="Unassembled WGS sequence"/>
</dbReference>
<dbReference type="EMBL" id="RJVU01015140">
    <property type="protein sequence ID" value="ROL52562.1"/>
    <property type="molecule type" value="Genomic_DNA"/>
</dbReference>
<evidence type="ECO:0000313" key="3">
    <source>
        <dbReference type="Proteomes" id="UP000281406"/>
    </source>
</evidence>
<feature type="compositionally biased region" description="Basic and acidic residues" evidence="1">
    <location>
        <begin position="38"/>
        <end position="48"/>
    </location>
</feature>
<organism evidence="2 3">
    <name type="scientific">Anabarilius grahami</name>
    <name type="common">Kanglang fish</name>
    <name type="synonym">Barilius grahami</name>
    <dbReference type="NCBI Taxonomy" id="495550"/>
    <lineage>
        <taxon>Eukaryota</taxon>
        <taxon>Metazoa</taxon>
        <taxon>Chordata</taxon>
        <taxon>Craniata</taxon>
        <taxon>Vertebrata</taxon>
        <taxon>Euteleostomi</taxon>
        <taxon>Actinopterygii</taxon>
        <taxon>Neopterygii</taxon>
        <taxon>Teleostei</taxon>
        <taxon>Ostariophysi</taxon>
        <taxon>Cypriniformes</taxon>
        <taxon>Xenocyprididae</taxon>
        <taxon>Xenocypridinae</taxon>
        <taxon>Xenocypridinae incertae sedis</taxon>
        <taxon>Anabarilius</taxon>
    </lineage>
</organism>
<dbReference type="AlphaFoldDB" id="A0A3N0Z2N9"/>